<gene>
    <name evidence="2" type="ORF">NDU88_000354</name>
</gene>
<comment type="caution">
    <text evidence="2">The sequence shown here is derived from an EMBL/GenBank/DDBJ whole genome shotgun (WGS) entry which is preliminary data.</text>
</comment>
<feature type="compositionally biased region" description="Basic and acidic residues" evidence="1">
    <location>
        <begin position="45"/>
        <end position="60"/>
    </location>
</feature>
<feature type="region of interest" description="Disordered" evidence="1">
    <location>
        <begin position="1"/>
        <end position="26"/>
    </location>
</feature>
<dbReference type="AlphaFoldDB" id="A0AAV7P9F8"/>
<dbReference type="EMBL" id="JANPWB010000011">
    <property type="protein sequence ID" value="KAJ1121835.1"/>
    <property type="molecule type" value="Genomic_DNA"/>
</dbReference>
<dbReference type="Proteomes" id="UP001066276">
    <property type="component" value="Chromosome 7"/>
</dbReference>
<protein>
    <submittedName>
        <fullName evidence="2">Uncharacterized protein</fullName>
    </submittedName>
</protein>
<evidence type="ECO:0000313" key="3">
    <source>
        <dbReference type="Proteomes" id="UP001066276"/>
    </source>
</evidence>
<feature type="region of interest" description="Disordered" evidence="1">
    <location>
        <begin position="45"/>
        <end position="84"/>
    </location>
</feature>
<feature type="compositionally biased region" description="Basic and acidic residues" evidence="1">
    <location>
        <begin position="74"/>
        <end position="84"/>
    </location>
</feature>
<keyword evidence="3" id="KW-1185">Reference proteome</keyword>
<accession>A0AAV7P9F8</accession>
<evidence type="ECO:0000256" key="1">
    <source>
        <dbReference type="SAM" id="MobiDB-lite"/>
    </source>
</evidence>
<evidence type="ECO:0000313" key="2">
    <source>
        <dbReference type="EMBL" id="KAJ1121835.1"/>
    </source>
</evidence>
<organism evidence="2 3">
    <name type="scientific">Pleurodeles waltl</name>
    <name type="common">Iberian ribbed newt</name>
    <dbReference type="NCBI Taxonomy" id="8319"/>
    <lineage>
        <taxon>Eukaryota</taxon>
        <taxon>Metazoa</taxon>
        <taxon>Chordata</taxon>
        <taxon>Craniata</taxon>
        <taxon>Vertebrata</taxon>
        <taxon>Euteleostomi</taxon>
        <taxon>Amphibia</taxon>
        <taxon>Batrachia</taxon>
        <taxon>Caudata</taxon>
        <taxon>Salamandroidea</taxon>
        <taxon>Salamandridae</taxon>
        <taxon>Pleurodelinae</taxon>
        <taxon>Pleurodeles</taxon>
    </lineage>
</organism>
<sequence>MRITAPVPRVSVPQHTSSARSRSSSNAELVAQILTILPTWHLLRRSDSDIPRPLKQEESSNRPNEAEIPPKNQEPVKKEVGIQR</sequence>
<proteinExistence type="predicted"/>
<name>A0AAV7P9F8_PLEWA</name>
<reference evidence="2" key="1">
    <citation type="journal article" date="2022" name="bioRxiv">
        <title>Sequencing and chromosome-scale assembly of the giantPleurodeles waltlgenome.</title>
        <authorList>
            <person name="Brown T."/>
            <person name="Elewa A."/>
            <person name="Iarovenko S."/>
            <person name="Subramanian E."/>
            <person name="Araus A.J."/>
            <person name="Petzold A."/>
            <person name="Susuki M."/>
            <person name="Suzuki K.-i.T."/>
            <person name="Hayashi T."/>
            <person name="Toyoda A."/>
            <person name="Oliveira C."/>
            <person name="Osipova E."/>
            <person name="Leigh N.D."/>
            <person name="Simon A."/>
            <person name="Yun M.H."/>
        </authorList>
    </citation>
    <scope>NUCLEOTIDE SEQUENCE</scope>
    <source>
        <strain evidence="2">20211129_DDA</strain>
        <tissue evidence="2">Liver</tissue>
    </source>
</reference>